<dbReference type="InterPro" id="IPR013397">
    <property type="entry name" value="CRISPR-assoc_prot_Csy1"/>
</dbReference>
<evidence type="ECO:0000313" key="2">
    <source>
        <dbReference type="Proteomes" id="UP000255193"/>
    </source>
</evidence>
<proteinExistence type="predicted"/>
<dbReference type="EMBL" id="UGQA01000001">
    <property type="protein sequence ID" value="STY95639.1"/>
    <property type="molecule type" value="Genomic_DNA"/>
</dbReference>
<dbReference type="RefSeq" id="WP_067055879.1">
    <property type="nucleotide sequence ID" value="NZ_MXAO01000015.1"/>
</dbReference>
<protein>
    <submittedName>
        <fullName evidence="1">CRISPR type I-F/YPEST-associated protein Csy1</fullName>
    </submittedName>
</protein>
<dbReference type="Proteomes" id="UP000255193">
    <property type="component" value="Unassembled WGS sequence"/>
</dbReference>
<dbReference type="AlphaFoldDB" id="A0A378Q4I2"/>
<gene>
    <name evidence="1" type="ORF">NCTC11091_01436</name>
</gene>
<accession>A0A378Q4I2</accession>
<evidence type="ECO:0000313" key="1">
    <source>
        <dbReference type="EMBL" id="STY95639.1"/>
    </source>
</evidence>
<name>A0A378Q4I2_9GAMM</name>
<organism evidence="1 2">
    <name type="scientific">Faucicola atlantae</name>
    <dbReference type="NCBI Taxonomy" id="34059"/>
    <lineage>
        <taxon>Bacteria</taxon>
        <taxon>Pseudomonadati</taxon>
        <taxon>Pseudomonadota</taxon>
        <taxon>Gammaproteobacteria</taxon>
        <taxon>Moraxellales</taxon>
        <taxon>Moraxellaceae</taxon>
        <taxon>Faucicola</taxon>
    </lineage>
</organism>
<sequence>MTIDVNDVHSVMLAFFLDRKIEKSEMISWFNSQLENTSKVIPEVSHVARLTHSSSKAISILDSVNSDNYPYLITTKNVNSEYLDASYKDAKFQTLSKFLTLSVKNSNKKLGTLLAENPDFFSLITNDEKLRKVWSDQVKIAYQHIPISHTLAKQVYIYIGDGNYHLVSPMLSSTLAHEIFKEIEKRNDLNKLIEQARDKNEWSEVPYIRYPNTARLRVTGGNKIVDIIKAASNVSILNIDRRGSLLLFSALPPKWETNPNPPTSIKQLLQLGYSGRLFSQVEYLIKVFKENKLFINHERKLLLKELIEDIVYKIFDEIMLIRHSQPSGWTENLSMPMYLRLLLDPKILHTQQFSQPEITAFFDEFKLEIAKWISLGINDEIRTKSLESLWLKIISPMMQEFYQTLKAE</sequence>
<reference evidence="1 2" key="1">
    <citation type="submission" date="2018-06" db="EMBL/GenBank/DDBJ databases">
        <authorList>
            <consortium name="Pathogen Informatics"/>
            <person name="Doyle S."/>
        </authorList>
    </citation>
    <scope>NUCLEOTIDE SEQUENCE [LARGE SCALE GENOMIC DNA]</scope>
    <source>
        <strain evidence="1 2">NCTC11091</strain>
    </source>
</reference>
<dbReference type="Pfam" id="PF09611">
    <property type="entry name" value="Cas_Csy1"/>
    <property type="match status" value="1"/>
</dbReference>